<dbReference type="EMBL" id="FNKK01000002">
    <property type="protein sequence ID" value="SDQ55998.1"/>
    <property type="molecule type" value="Genomic_DNA"/>
</dbReference>
<evidence type="ECO:0000313" key="4">
    <source>
        <dbReference type="Proteomes" id="UP000217103"/>
    </source>
</evidence>
<dbReference type="OrthoDB" id="3797687at2"/>
<reference evidence="3 4" key="1">
    <citation type="submission" date="2016-10" db="EMBL/GenBank/DDBJ databases">
        <authorList>
            <person name="de Groot N.N."/>
        </authorList>
    </citation>
    <scope>NUCLEOTIDE SEQUENCE [LARGE SCALE GENOMIC DNA]</scope>
    <source>
        <strain evidence="3 4">DSM 43794</strain>
    </source>
</reference>
<keyword evidence="2" id="KW-0812">Transmembrane</keyword>
<dbReference type="RefSeq" id="WP_131815442.1">
    <property type="nucleotide sequence ID" value="NZ_FNKK01000002.1"/>
</dbReference>
<proteinExistence type="predicted"/>
<sequence length="610" mass="67744">MNIQLADRLFVPDERWGFEFREPDPIGVNPHIDQKPVWQEPPLPDELADLLQEQKEAQENRSARIIWLLLILVGSGIFPPLLMVLLYVATRWFIRPLLHKRRIDLLQQDHQQRRNAALAQFQADMRDWERAVAAYDEAERRRWETAVSWYPVRLDSTPSRVDVFGGTTEGWASLLATVGASLLCADQDVVLLDFTEHNVGGGLAALTEARGIPVHRVALPSELRRIGLLATTGPDECAELLAEAVYGLRQSTNHADARALHADLLGAVIQRLSGQQLSFPRIAAGVKVLQGVYEPCDDGPLHSAEVERLTTYRDTVDRSEYTQKELRFLSSALDLLAADTAGRREEQDDAEPGSGAGSLWTWRGLTVLTTFDTNRRRKEFTDHVLAQELIRALANRELQGVVVLAGADHLGLKTLEAMTRYAHRADVRLVLLIEHLRGELRQLLGGSDSATFLMGLRNHQEAATAADYIGRDFKFTLSQITEQVGRTLTRGGAESRGHQHGKAETWGDHWMTSGGTGGTVKSSGGSYTTGESWTQTWEETRNWSTADSRTIGRTTSRVYEYIVEPTTLQSLPATAFILVETGPSGRRVVAGDCNPGIATLDNVSDRPWPS</sequence>
<keyword evidence="2" id="KW-1133">Transmembrane helix</keyword>
<dbReference type="STRING" id="35622.SAMN04489764_1151"/>
<accession>A0A1H1BVP5</accession>
<name>A0A1H1BVP5_9ACTN</name>
<organism evidence="3 4">
    <name type="scientific">Thermostaphylospora chromogena</name>
    <dbReference type="NCBI Taxonomy" id="35622"/>
    <lineage>
        <taxon>Bacteria</taxon>
        <taxon>Bacillati</taxon>
        <taxon>Actinomycetota</taxon>
        <taxon>Actinomycetes</taxon>
        <taxon>Streptosporangiales</taxon>
        <taxon>Thermomonosporaceae</taxon>
        <taxon>Thermostaphylospora</taxon>
    </lineage>
</organism>
<protein>
    <submittedName>
        <fullName evidence="3">Uncharacterized protein</fullName>
    </submittedName>
</protein>
<feature type="transmembrane region" description="Helical" evidence="2">
    <location>
        <begin position="65"/>
        <end position="89"/>
    </location>
</feature>
<evidence type="ECO:0000256" key="1">
    <source>
        <dbReference type="SAM" id="MobiDB-lite"/>
    </source>
</evidence>
<feature type="region of interest" description="Disordered" evidence="1">
    <location>
        <begin position="488"/>
        <end position="513"/>
    </location>
</feature>
<keyword evidence="2" id="KW-0472">Membrane</keyword>
<keyword evidence="4" id="KW-1185">Reference proteome</keyword>
<gene>
    <name evidence="3" type="ORF">SAMN04489764_1151</name>
</gene>
<feature type="compositionally biased region" description="Basic and acidic residues" evidence="1">
    <location>
        <begin position="493"/>
        <end position="507"/>
    </location>
</feature>
<dbReference type="AlphaFoldDB" id="A0A1H1BVP5"/>
<evidence type="ECO:0000313" key="3">
    <source>
        <dbReference type="EMBL" id="SDQ55998.1"/>
    </source>
</evidence>
<dbReference type="Proteomes" id="UP000217103">
    <property type="component" value="Unassembled WGS sequence"/>
</dbReference>
<evidence type="ECO:0000256" key="2">
    <source>
        <dbReference type="SAM" id="Phobius"/>
    </source>
</evidence>